<comment type="caution">
    <text evidence="1">The sequence shown here is derived from an EMBL/GenBank/DDBJ whole genome shotgun (WGS) entry which is preliminary data.</text>
</comment>
<name>A0A5N6PQ51_9ASTR</name>
<sequence length="167" mass="18659">MGEHGIPVPYTSTEVATVEPRLWFNDGGGDDEGASIAMMSGAIAEENTRDGSKIQFVAVVSTKVRIALAAKDSVKRRNRVYAEEGAQKERLGQKGEAGFNHMAVTAFNNTVLFTRMWTRETMLNAHRRQKGSKLAKFTSTISLNRFKFCFKLTFSHDIEPRKCIKNV</sequence>
<protein>
    <submittedName>
        <fullName evidence="1">Uncharacterized protein</fullName>
    </submittedName>
</protein>
<accession>A0A5N6PQ51</accession>
<keyword evidence="2" id="KW-1185">Reference proteome</keyword>
<reference evidence="1 2" key="1">
    <citation type="submission" date="2019-05" db="EMBL/GenBank/DDBJ databases">
        <title>Mikania micrantha, genome provides insights into the molecular mechanism of rapid growth.</title>
        <authorList>
            <person name="Liu B."/>
        </authorList>
    </citation>
    <scope>NUCLEOTIDE SEQUENCE [LARGE SCALE GENOMIC DNA]</scope>
    <source>
        <strain evidence="1">NLD-2019</strain>
        <tissue evidence="1">Leaf</tissue>
    </source>
</reference>
<gene>
    <name evidence="1" type="ORF">E3N88_06677</name>
</gene>
<proteinExistence type="predicted"/>
<dbReference type="Proteomes" id="UP000326396">
    <property type="component" value="Linkage Group LG11"/>
</dbReference>
<organism evidence="1 2">
    <name type="scientific">Mikania micrantha</name>
    <name type="common">bitter vine</name>
    <dbReference type="NCBI Taxonomy" id="192012"/>
    <lineage>
        <taxon>Eukaryota</taxon>
        <taxon>Viridiplantae</taxon>
        <taxon>Streptophyta</taxon>
        <taxon>Embryophyta</taxon>
        <taxon>Tracheophyta</taxon>
        <taxon>Spermatophyta</taxon>
        <taxon>Magnoliopsida</taxon>
        <taxon>eudicotyledons</taxon>
        <taxon>Gunneridae</taxon>
        <taxon>Pentapetalae</taxon>
        <taxon>asterids</taxon>
        <taxon>campanulids</taxon>
        <taxon>Asterales</taxon>
        <taxon>Asteraceae</taxon>
        <taxon>Asteroideae</taxon>
        <taxon>Heliantheae alliance</taxon>
        <taxon>Eupatorieae</taxon>
        <taxon>Mikania</taxon>
    </lineage>
</organism>
<evidence type="ECO:0000313" key="2">
    <source>
        <dbReference type="Proteomes" id="UP000326396"/>
    </source>
</evidence>
<dbReference type="AlphaFoldDB" id="A0A5N6PQ51"/>
<dbReference type="EMBL" id="SZYD01000003">
    <property type="protein sequence ID" value="KAD6795781.1"/>
    <property type="molecule type" value="Genomic_DNA"/>
</dbReference>
<evidence type="ECO:0000313" key="1">
    <source>
        <dbReference type="EMBL" id="KAD6795781.1"/>
    </source>
</evidence>